<dbReference type="Pfam" id="PF17836">
    <property type="entry name" value="PglD_N"/>
    <property type="match status" value="1"/>
</dbReference>
<organism evidence="7 8">
    <name type="scientific">Roseomonas gilardii</name>
    <dbReference type="NCBI Taxonomy" id="257708"/>
    <lineage>
        <taxon>Bacteria</taxon>
        <taxon>Pseudomonadati</taxon>
        <taxon>Pseudomonadota</taxon>
        <taxon>Alphaproteobacteria</taxon>
        <taxon>Acetobacterales</taxon>
        <taxon>Roseomonadaceae</taxon>
        <taxon>Roseomonas</taxon>
    </lineage>
</organism>
<keyword evidence="3" id="KW-0677">Repeat</keyword>
<dbReference type="STRING" id="257708.RGI145_03750"/>
<dbReference type="Gene3D" id="2.160.10.10">
    <property type="entry name" value="Hexapeptide repeat proteins"/>
    <property type="match status" value="1"/>
</dbReference>
<dbReference type="CDD" id="cd03360">
    <property type="entry name" value="LbH_AT_putative"/>
    <property type="match status" value="1"/>
</dbReference>
<dbReference type="NCBIfam" id="TIGR03570">
    <property type="entry name" value="NeuD_NnaD"/>
    <property type="match status" value="1"/>
</dbReference>
<dbReference type="InterPro" id="IPR018357">
    <property type="entry name" value="Hexapep_transf_CS"/>
</dbReference>
<dbReference type="InterPro" id="IPR041561">
    <property type="entry name" value="PglD_N"/>
</dbReference>
<name>A0A1L7ACB4_9PROT</name>
<protein>
    <recommendedName>
        <fullName evidence="6">PglD N-terminal domain-containing protein</fullName>
    </recommendedName>
</protein>
<dbReference type="PANTHER" id="PTHR43300">
    <property type="entry name" value="ACETYLTRANSFERASE"/>
    <property type="match status" value="1"/>
</dbReference>
<feature type="active site" description="Proton acceptor" evidence="4">
    <location>
        <position position="145"/>
    </location>
</feature>
<feature type="domain" description="PglD N-terminal" evidence="6">
    <location>
        <begin position="9"/>
        <end position="88"/>
    </location>
</feature>
<dbReference type="eggNOG" id="COG0110">
    <property type="taxonomic scope" value="Bacteria"/>
</dbReference>
<dbReference type="Proteomes" id="UP000185494">
    <property type="component" value="Chromosome 1"/>
</dbReference>
<comment type="similarity">
    <text evidence="1">Belongs to the transferase hexapeptide repeat family.</text>
</comment>
<feature type="site" description="Increases basicity of active site His" evidence="4">
    <location>
        <position position="146"/>
    </location>
</feature>
<keyword evidence="2" id="KW-0808">Transferase</keyword>
<reference evidence="7 8" key="1">
    <citation type="submission" date="2016-05" db="EMBL/GenBank/DDBJ databases">
        <title>Complete Genome and Methylome Analysis of Psychrotrophic Bacterial Isolates from Antarctic Lake Untersee.</title>
        <authorList>
            <person name="Fomenkov A."/>
            <person name="Akimov V.N."/>
            <person name="Vasilyeva L.V."/>
            <person name="Andersen D."/>
            <person name="Vincze T."/>
            <person name="Roberts R.J."/>
        </authorList>
    </citation>
    <scope>NUCLEOTIDE SEQUENCE [LARGE SCALE GENOMIC DNA]</scope>
    <source>
        <strain evidence="7 8">U14-5</strain>
    </source>
</reference>
<dbReference type="AlphaFoldDB" id="A0A1L7ACB4"/>
<dbReference type="InterPro" id="IPR020019">
    <property type="entry name" value="AcTrfase_PglD-like"/>
</dbReference>
<proteinExistence type="inferred from homology"/>
<dbReference type="InterPro" id="IPR050179">
    <property type="entry name" value="Trans_hexapeptide_repeat"/>
</dbReference>
<dbReference type="SUPFAM" id="SSF51161">
    <property type="entry name" value="Trimeric LpxA-like enzymes"/>
    <property type="match status" value="1"/>
</dbReference>
<dbReference type="InterPro" id="IPR011004">
    <property type="entry name" value="Trimer_LpxA-like_sf"/>
</dbReference>
<evidence type="ECO:0000259" key="6">
    <source>
        <dbReference type="Pfam" id="PF17836"/>
    </source>
</evidence>
<dbReference type="PANTHER" id="PTHR43300:SF7">
    <property type="entry name" value="UDP-N-ACETYLBACILLOSAMINE N-ACETYLTRANSFERASE"/>
    <property type="match status" value="1"/>
</dbReference>
<evidence type="ECO:0000256" key="5">
    <source>
        <dbReference type="PIRSR" id="PIRSR620019-2"/>
    </source>
</evidence>
<evidence type="ECO:0000313" key="8">
    <source>
        <dbReference type="Proteomes" id="UP000185494"/>
    </source>
</evidence>
<accession>A0A1L7ACB4</accession>
<evidence type="ECO:0000256" key="4">
    <source>
        <dbReference type="PIRSR" id="PIRSR620019-1"/>
    </source>
</evidence>
<feature type="binding site" evidence="5">
    <location>
        <position position="154"/>
    </location>
    <ligand>
        <name>acetyl-CoA</name>
        <dbReference type="ChEBI" id="CHEBI:57288"/>
    </ligand>
</feature>
<dbReference type="Gene3D" id="3.40.50.20">
    <property type="match status" value="1"/>
</dbReference>
<dbReference type="EMBL" id="CP015583">
    <property type="protein sequence ID" value="APT56350.1"/>
    <property type="molecule type" value="Genomic_DNA"/>
</dbReference>
<dbReference type="GO" id="GO:0016740">
    <property type="term" value="F:transferase activity"/>
    <property type="evidence" value="ECO:0007669"/>
    <property type="project" value="UniProtKB-KW"/>
</dbReference>
<dbReference type="PROSITE" id="PS00101">
    <property type="entry name" value="HEXAPEP_TRANSFERASES"/>
    <property type="match status" value="1"/>
</dbReference>
<evidence type="ECO:0000256" key="1">
    <source>
        <dbReference type="ARBA" id="ARBA00007274"/>
    </source>
</evidence>
<gene>
    <name evidence="7" type="ORF">RGI145_03750</name>
</gene>
<evidence type="ECO:0000313" key="7">
    <source>
        <dbReference type="EMBL" id="APT56350.1"/>
    </source>
</evidence>
<feature type="binding site" evidence="5">
    <location>
        <position position="78"/>
    </location>
    <ligand>
        <name>substrate</name>
    </ligand>
</feature>
<sequence length="216" mass="21104">MTQTMPPSRVVLIGAGGHAAALIESIRAAHGAAGGMEIAGCLDRSARVPVLGVPVLGDETLLERLRGEGIGAVVVAIGHNATRLGWLRQARALGFALPVVAHPSAILSPSARIGAGSVVLPRVVLGARAVVGEGAILNSGAIVEHDGVLGDGVHVACGAALGGGVRVGEEALIGLNAALRPLVRVGARAVVGAGAAVVSDVPDGTSVSGVPARATG</sequence>
<evidence type="ECO:0000256" key="2">
    <source>
        <dbReference type="ARBA" id="ARBA00022679"/>
    </source>
</evidence>
<evidence type="ECO:0000256" key="3">
    <source>
        <dbReference type="ARBA" id="ARBA00022737"/>
    </source>
</evidence>
<dbReference type="KEGG" id="rgi:RGI145_03750"/>